<evidence type="ECO:0000313" key="2">
    <source>
        <dbReference type="EMBL" id="MBO0447960.1"/>
    </source>
</evidence>
<keyword evidence="1" id="KW-0472">Membrane</keyword>
<protein>
    <submittedName>
        <fullName evidence="2">Uncharacterized protein</fullName>
    </submittedName>
</protein>
<evidence type="ECO:0000313" key="3">
    <source>
        <dbReference type="Proteomes" id="UP000664256"/>
    </source>
</evidence>
<keyword evidence="1" id="KW-0812">Transmembrane</keyword>
<proteinExistence type="predicted"/>
<feature type="transmembrane region" description="Helical" evidence="1">
    <location>
        <begin position="51"/>
        <end position="71"/>
    </location>
</feature>
<organism evidence="2 3">
    <name type="scientific">Candidatus Enterococcus myersii</name>
    <dbReference type="NCBI Taxonomy" id="2815322"/>
    <lineage>
        <taxon>Bacteria</taxon>
        <taxon>Bacillati</taxon>
        <taxon>Bacillota</taxon>
        <taxon>Bacilli</taxon>
        <taxon>Lactobacillales</taxon>
        <taxon>Enterococcaceae</taxon>
        <taxon>Enterococcus</taxon>
    </lineage>
</organism>
<feature type="transmembrane region" description="Helical" evidence="1">
    <location>
        <begin position="105"/>
        <end position="123"/>
    </location>
</feature>
<evidence type="ECO:0000256" key="1">
    <source>
        <dbReference type="SAM" id="Phobius"/>
    </source>
</evidence>
<accession>A0ABS3H4V2</accession>
<dbReference type="EMBL" id="JAFLVT010000001">
    <property type="protein sequence ID" value="MBO0447960.1"/>
    <property type="molecule type" value="Genomic_DNA"/>
</dbReference>
<sequence length="128" mass="14567">MSDLKKRLRHDWQFILIALTTAGIGINFLIHPGLLEDKSTYAFIMNVLDDAVFSVPIMVAGIIGVILFLFGKKQYRSFLLVFYQFVWMILLLAYAWRAISGFQNSSWIMALCINVAIFLLALWGDTDG</sequence>
<feature type="transmembrane region" description="Helical" evidence="1">
    <location>
        <begin position="12"/>
        <end position="31"/>
    </location>
</feature>
<feature type="transmembrane region" description="Helical" evidence="1">
    <location>
        <begin position="78"/>
        <end position="99"/>
    </location>
</feature>
<keyword evidence="1" id="KW-1133">Transmembrane helix</keyword>
<name>A0ABS3H4V2_9ENTE</name>
<dbReference type="Proteomes" id="UP000664256">
    <property type="component" value="Unassembled WGS sequence"/>
</dbReference>
<gene>
    <name evidence="2" type="ORF">JZO76_00255</name>
</gene>
<reference evidence="2 3" key="1">
    <citation type="submission" date="2021-03" db="EMBL/GenBank/DDBJ databases">
        <title>Enterococcal diversity collection.</title>
        <authorList>
            <person name="Gilmore M.S."/>
            <person name="Schwartzman J."/>
            <person name="Van Tyne D."/>
            <person name="Martin M."/>
            <person name="Earl A.M."/>
            <person name="Manson A.L."/>
            <person name="Straub T."/>
            <person name="Salamzade R."/>
            <person name="Saavedra J."/>
            <person name="Lebreton F."/>
            <person name="Prichula J."/>
            <person name="Schaufler K."/>
            <person name="Gaca A."/>
            <person name="Sgardioli B."/>
            <person name="Wagenaar J."/>
            <person name="Strong T."/>
        </authorList>
    </citation>
    <scope>NUCLEOTIDE SEQUENCE [LARGE SCALE GENOMIC DNA]</scope>
    <source>
        <strain evidence="2 3">MJM12</strain>
    </source>
</reference>
<comment type="caution">
    <text evidence="2">The sequence shown here is derived from an EMBL/GenBank/DDBJ whole genome shotgun (WGS) entry which is preliminary data.</text>
</comment>
<dbReference type="RefSeq" id="WP_206902171.1">
    <property type="nucleotide sequence ID" value="NZ_JAFLVT010000001.1"/>
</dbReference>
<keyword evidence="3" id="KW-1185">Reference proteome</keyword>